<dbReference type="Pfam" id="PF01256">
    <property type="entry name" value="Carb_kinase"/>
    <property type="match status" value="1"/>
</dbReference>
<dbReference type="InterPro" id="IPR017953">
    <property type="entry name" value="Carbohydrate_kinase_pred_CS"/>
</dbReference>
<comment type="catalytic activity">
    <reaction evidence="16 17 19">
        <text>(6S)-NADPHX + ADP = AMP + phosphate + NADPH + H(+)</text>
        <dbReference type="Rhea" id="RHEA:32235"/>
        <dbReference type="ChEBI" id="CHEBI:15378"/>
        <dbReference type="ChEBI" id="CHEBI:43474"/>
        <dbReference type="ChEBI" id="CHEBI:57783"/>
        <dbReference type="ChEBI" id="CHEBI:64076"/>
        <dbReference type="ChEBI" id="CHEBI:456215"/>
        <dbReference type="ChEBI" id="CHEBI:456216"/>
        <dbReference type="EC" id="4.2.1.136"/>
    </reaction>
</comment>
<feature type="binding site" evidence="18">
    <location>
        <position position="171"/>
    </location>
    <ligand>
        <name>K(+)</name>
        <dbReference type="ChEBI" id="CHEBI:29103"/>
    </ligand>
</feature>
<comment type="similarity">
    <text evidence="17">Belongs to the NnrD/CARKD family.</text>
</comment>
<keyword evidence="9 18" id="KW-0630">Potassium</keyword>
<keyword evidence="8 17" id="KW-0521">NADP</keyword>
<feature type="binding site" evidence="17">
    <location>
        <position position="370"/>
    </location>
    <ligand>
        <name>(6S)-NADPHX</name>
        <dbReference type="ChEBI" id="CHEBI:64076"/>
    </ligand>
</feature>
<evidence type="ECO:0000256" key="11">
    <source>
        <dbReference type="ARBA" id="ARBA00023235"/>
    </source>
</evidence>
<feature type="domain" description="YjeF C-terminal" evidence="20">
    <location>
        <begin position="227"/>
        <end position="486"/>
    </location>
</feature>
<dbReference type="Gene3D" id="3.40.50.10260">
    <property type="entry name" value="YjeF N-terminal domain"/>
    <property type="match status" value="1"/>
</dbReference>
<dbReference type="PROSITE" id="PS51383">
    <property type="entry name" value="YJEF_C_3"/>
    <property type="match status" value="1"/>
</dbReference>
<comment type="catalytic activity">
    <reaction evidence="2 18 19">
        <text>(6R)-NADPHX = (6S)-NADPHX</text>
        <dbReference type="Rhea" id="RHEA:32227"/>
        <dbReference type="ChEBI" id="CHEBI:64076"/>
        <dbReference type="ChEBI" id="CHEBI:64077"/>
        <dbReference type="EC" id="5.1.99.6"/>
    </reaction>
</comment>
<comment type="catalytic activity">
    <reaction evidence="1 18 19">
        <text>(6R)-NADHX = (6S)-NADHX</text>
        <dbReference type="Rhea" id="RHEA:32215"/>
        <dbReference type="ChEBI" id="CHEBI:64074"/>
        <dbReference type="ChEBI" id="CHEBI:64075"/>
        <dbReference type="EC" id="5.1.99.6"/>
    </reaction>
</comment>
<keyword evidence="11 18" id="KW-0413">Isomerase</keyword>
<dbReference type="PANTHER" id="PTHR12592">
    <property type="entry name" value="ATP-DEPENDENT (S)-NAD(P)H-HYDRATE DEHYDRATASE FAMILY MEMBER"/>
    <property type="match status" value="1"/>
</dbReference>
<evidence type="ECO:0000256" key="5">
    <source>
        <dbReference type="ARBA" id="ARBA00022723"/>
    </source>
</evidence>
<keyword evidence="6 17" id="KW-0547">Nucleotide-binding</keyword>
<feature type="binding site" evidence="17">
    <location>
        <position position="436"/>
    </location>
    <ligand>
        <name>AMP</name>
        <dbReference type="ChEBI" id="CHEBI:456215"/>
    </ligand>
</feature>
<evidence type="ECO:0000256" key="7">
    <source>
        <dbReference type="ARBA" id="ARBA00022840"/>
    </source>
</evidence>
<dbReference type="SUPFAM" id="SSF64153">
    <property type="entry name" value="YjeF N-terminal domain-like"/>
    <property type="match status" value="1"/>
</dbReference>
<evidence type="ECO:0000256" key="9">
    <source>
        <dbReference type="ARBA" id="ARBA00022958"/>
    </source>
</evidence>
<evidence type="ECO:0000256" key="4">
    <source>
        <dbReference type="ARBA" id="ARBA00009524"/>
    </source>
</evidence>
<comment type="catalytic activity">
    <reaction evidence="15 17 19">
        <text>(6S)-NADHX + ADP = AMP + phosphate + NADH + H(+)</text>
        <dbReference type="Rhea" id="RHEA:32223"/>
        <dbReference type="ChEBI" id="CHEBI:15378"/>
        <dbReference type="ChEBI" id="CHEBI:43474"/>
        <dbReference type="ChEBI" id="CHEBI:57945"/>
        <dbReference type="ChEBI" id="CHEBI:64074"/>
        <dbReference type="ChEBI" id="CHEBI:456215"/>
        <dbReference type="ChEBI" id="CHEBI:456216"/>
        <dbReference type="EC" id="4.2.1.136"/>
    </reaction>
</comment>
<evidence type="ECO:0000256" key="6">
    <source>
        <dbReference type="ARBA" id="ARBA00022741"/>
    </source>
</evidence>
<dbReference type="EC" id="5.1.99.6" evidence="19"/>
<dbReference type="HAMAP" id="MF_01966">
    <property type="entry name" value="NADHX_epimerase"/>
    <property type="match status" value="1"/>
</dbReference>
<feature type="binding site" evidence="18">
    <location>
        <begin position="74"/>
        <end position="78"/>
    </location>
    <ligand>
        <name>(6S)-NADPHX</name>
        <dbReference type="ChEBI" id="CHEBI:64076"/>
    </ligand>
</feature>
<evidence type="ECO:0000259" key="20">
    <source>
        <dbReference type="PROSITE" id="PS51383"/>
    </source>
</evidence>
<evidence type="ECO:0000256" key="14">
    <source>
        <dbReference type="ARBA" id="ARBA00025153"/>
    </source>
</evidence>
<comment type="similarity">
    <text evidence="3 19">In the N-terminal section; belongs to the NnrE/AIBP family.</text>
</comment>
<feature type="binding site" evidence="18">
    <location>
        <position position="168"/>
    </location>
    <ligand>
        <name>(6S)-NADPHX</name>
        <dbReference type="ChEBI" id="CHEBI:64076"/>
    </ligand>
</feature>
<feature type="binding site" evidence="18">
    <location>
        <position position="135"/>
    </location>
    <ligand>
        <name>K(+)</name>
        <dbReference type="ChEBI" id="CHEBI:29103"/>
    </ligand>
</feature>
<feature type="domain" description="YjeF N-terminal" evidence="21">
    <location>
        <begin position="28"/>
        <end position="225"/>
    </location>
</feature>
<comment type="function">
    <text evidence="14 19">Bifunctional enzyme that catalyzes the epimerization of the S- and R-forms of NAD(P)HX and the dehydration of the S-form of NAD(P)HX at the expense of ADP, which is converted to AMP. This allows the repair of both epimers of NAD(P)HX, a damaged form of NAD(P)H that is a result of enzymatic or heat-dependent hydration.</text>
</comment>
<evidence type="ECO:0000256" key="16">
    <source>
        <dbReference type="ARBA" id="ARBA00049209"/>
    </source>
</evidence>
<feature type="binding site" evidence="17">
    <location>
        <begin position="407"/>
        <end position="411"/>
    </location>
    <ligand>
        <name>AMP</name>
        <dbReference type="ChEBI" id="CHEBI:456215"/>
    </ligand>
</feature>
<evidence type="ECO:0000259" key="21">
    <source>
        <dbReference type="PROSITE" id="PS51385"/>
    </source>
</evidence>
<comment type="caution">
    <text evidence="22">The sequence shown here is derived from an EMBL/GenBank/DDBJ whole genome shotgun (WGS) entry which is preliminary data.</text>
</comment>
<evidence type="ECO:0000313" key="23">
    <source>
        <dbReference type="Proteomes" id="UP001268089"/>
    </source>
</evidence>
<dbReference type="EC" id="4.2.1.136" evidence="19"/>
<feature type="binding site" evidence="17">
    <location>
        <position position="318"/>
    </location>
    <ligand>
        <name>(6S)-NADPHX</name>
        <dbReference type="ChEBI" id="CHEBI:64076"/>
    </ligand>
</feature>
<gene>
    <name evidence="17" type="primary">nnrD</name>
    <name evidence="18" type="synonym">nnrE</name>
    <name evidence="22" type="ORF">J2X15_001895</name>
</gene>
<evidence type="ECO:0000256" key="2">
    <source>
        <dbReference type="ARBA" id="ARBA00000909"/>
    </source>
</evidence>
<feature type="binding site" evidence="18">
    <location>
        <begin position="139"/>
        <end position="145"/>
    </location>
    <ligand>
        <name>(6S)-NADPHX</name>
        <dbReference type="ChEBI" id="CHEBI:64076"/>
    </ligand>
</feature>
<keyword evidence="5 18" id="KW-0479">Metal-binding</keyword>
<dbReference type="Proteomes" id="UP001268089">
    <property type="component" value="Unassembled WGS sequence"/>
</dbReference>
<keyword evidence="7 17" id="KW-0067">ATP-binding</keyword>
<evidence type="ECO:0000256" key="13">
    <source>
        <dbReference type="ARBA" id="ARBA00023268"/>
    </source>
</evidence>
<dbReference type="PROSITE" id="PS51385">
    <property type="entry name" value="YJEF_N"/>
    <property type="match status" value="1"/>
</dbReference>
<name>A0ABU1ZM43_9BURK</name>
<comment type="cofactor">
    <cofactor evidence="18 19">
        <name>K(+)</name>
        <dbReference type="ChEBI" id="CHEBI:29103"/>
    </cofactor>
    <text evidence="18 19">Binds 1 potassium ion per subunit.</text>
</comment>
<dbReference type="PROSITE" id="PS01050">
    <property type="entry name" value="YJEF_C_2"/>
    <property type="match status" value="1"/>
</dbReference>
<dbReference type="RefSeq" id="WP_310341891.1">
    <property type="nucleotide sequence ID" value="NZ_JAVDXO010000003.1"/>
</dbReference>
<dbReference type="NCBIfam" id="TIGR00196">
    <property type="entry name" value="yjeF_cterm"/>
    <property type="match status" value="1"/>
</dbReference>
<evidence type="ECO:0000256" key="3">
    <source>
        <dbReference type="ARBA" id="ARBA00006001"/>
    </source>
</evidence>
<reference evidence="22 23" key="1">
    <citation type="submission" date="2023-07" db="EMBL/GenBank/DDBJ databases">
        <title>Sorghum-associated microbial communities from plants grown in Nebraska, USA.</title>
        <authorList>
            <person name="Schachtman D."/>
        </authorList>
    </citation>
    <scope>NUCLEOTIDE SEQUENCE [LARGE SCALE GENOMIC DNA]</scope>
    <source>
        <strain evidence="22 23">BE308</strain>
    </source>
</reference>
<evidence type="ECO:0000256" key="1">
    <source>
        <dbReference type="ARBA" id="ARBA00000013"/>
    </source>
</evidence>
<accession>A0ABU1ZM43</accession>
<comment type="caution">
    <text evidence="18">Lacks conserved residue(s) required for the propagation of feature annotation.</text>
</comment>
<dbReference type="NCBIfam" id="TIGR00197">
    <property type="entry name" value="yjeF_nterm"/>
    <property type="match status" value="1"/>
</dbReference>
<keyword evidence="12 17" id="KW-0456">Lyase</keyword>
<feature type="binding site" evidence="17">
    <location>
        <position position="437"/>
    </location>
    <ligand>
        <name>(6S)-NADPHX</name>
        <dbReference type="ChEBI" id="CHEBI:64076"/>
    </ligand>
</feature>
<protein>
    <recommendedName>
        <fullName evidence="19">Bifunctional NAD(P)H-hydrate repair enzyme</fullName>
    </recommendedName>
    <alternativeName>
        <fullName evidence="19">Nicotinamide nucleotide repair protein</fullName>
    </alternativeName>
    <domain>
        <recommendedName>
            <fullName evidence="19">ADP-dependent (S)-NAD(P)H-hydrate dehydratase</fullName>
            <ecNumber evidence="19">4.2.1.136</ecNumber>
        </recommendedName>
        <alternativeName>
            <fullName evidence="19">ADP-dependent NAD(P)HX dehydratase</fullName>
        </alternativeName>
    </domain>
    <domain>
        <recommendedName>
            <fullName evidence="19">NAD(P)H-hydrate epimerase</fullName>
            <ecNumber evidence="19">5.1.99.6</ecNumber>
        </recommendedName>
    </domain>
</protein>
<dbReference type="InterPro" id="IPR030677">
    <property type="entry name" value="Nnr"/>
</dbReference>
<dbReference type="CDD" id="cd01171">
    <property type="entry name" value="YXKO-related"/>
    <property type="match status" value="1"/>
</dbReference>
<keyword evidence="23" id="KW-1185">Reference proteome</keyword>
<comment type="cofactor">
    <cofactor evidence="17">
        <name>Mg(2+)</name>
        <dbReference type="ChEBI" id="CHEBI:18420"/>
    </cofactor>
</comment>
<comment type="similarity">
    <text evidence="18">Belongs to the NnrE/AIBP family.</text>
</comment>
<evidence type="ECO:0000256" key="12">
    <source>
        <dbReference type="ARBA" id="ARBA00023239"/>
    </source>
</evidence>
<keyword evidence="13" id="KW-0511">Multifunctional enzyme</keyword>
<keyword evidence="10 17" id="KW-0520">NAD</keyword>
<dbReference type="InterPro" id="IPR029056">
    <property type="entry name" value="Ribokinase-like"/>
</dbReference>
<comment type="subunit">
    <text evidence="17">Homotetramer.</text>
</comment>
<feature type="binding site" evidence="18">
    <location>
        <position position="75"/>
    </location>
    <ligand>
        <name>K(+)</name>
        <dbReference type="ChEBI" id="CHEBI:29103"/>
    </ligand>
</feature>
<comment type="function">
    <text evidence="17">Catalyzes the dehydration of the S-form of NAD(P)HX at the expense of ADP, which is converted to AMP. Together with NAD(P)HX epimerase, which catalyzes the epimerization of the S- and R-forms, the enzyme allows the repair of both epimers of NAD(P)HX, a damaged form of NAD(P)H that is a result of enzymatic or heat-dependent hydration.</text>
</comment>
<evidence type="ECO:0000256" key="15">
    <source>
        <dbReference type="ARBA" id="ARBA00048238"/>
    </source>
</evidence>
<dbReference type="PANTHER" id="PTHR12592:SF0">
    <property type="entry name" value="ATP-DEPENDENT (S)-NAD(P)H-HYDRATE DEHYDRATASE"/>
    <property type="match status" value="1"/>
</dbReference>
<evidence type="ECO:0000256" key="18">
    <source>
        <dbReference type="HAMAP-Rule" id="MF_01966"/>
    </source>
</evidence>
<dbReference type="PIRSF" id="PIRSF017184">
    <property type="entry name" value="Nnr"/>
    <property type="match status" value="1"/>
</dbReference>
<dbReference type="EMBL" id="JAVDXO010000003">
    <property type="protein sequence ID" value="MDR7306612.1"/>
    <property type="molecule type" value="Genomic_DNA"/>
</dbReference>
<proteinExistence type="inferred from homology"/>
<dbReference type="Gene3D" id="3.40.1190.20">
    <property type="match status" value="1"/>
</dbReference>
<evidence type="ECO:0000256" key="10">
    <source>
        <dbReference type="ARBA" id="ARBA00023027"/>
    </source>
</evidence>
<sequence>MSTNSEWVLGPRGPVALHAYPLCTAQQTRALETQTASALPAHTLMQRAGLALARLALANAPHAQTFWAACGRGNNGGDGLEAAMHLQRWGKTAVVTLLDGPSALPTDAARSLQRAQEAGVIFLDSPPTDWDVCIDALLGIGLRLAPDGAVRQYIHAIRAGSGLVVAADLPSGLQADTGQPPGECIRADVTLSFLTLKPGLLTAQGRDLCGDLWLNTLNVEPPVSPDAWVNAPQTPAPRLHASHKGSFGDIAVLGGATGLAGAAHLAASAALHAGAGRVYLGLLDTAQAGGALAIQPELMVKPLAQWDLATMAVVAGCGGGADIAAHLPELIRNAKYLVLDADALNALAAQPAWKTLMANRRPESTILTPHPLEAARLLGNTTAAVQADRLASAQALATQFGCTVILKGSGSVIAAPGQTPRINPTGNARLATAGTGDVLAGLVGSLMAQGYSSWQAACLGVYRHGRVADTWSHPQALTAVALAHNI</sequence>
<comment type="function">
    <text evidence="18">Catalyzes the epimerization of the S- and R-forms of NAD(P)HX, a damaged form of NAD(P)H that is a result of enzymatic or heat-dependent hydration. This is a prerequisite for the S-specific NAD(P)H-hydrate dehydratase to allow the repair of both epimers of NAD(P)HX.</text>
</comment>
<evidence type="ECO:0000256" key="19">
    <source>
        <dbReference type="PIRNR" id="PIRNR017184"/>
    </source>
</evidence>
<comment type="similarity">
    <text evidence="4 19">In the C-terminal section; belongs to the NnrD/CARKD family.</text>
</comment>
<evidence type="ECO:0000313" key="22">
    <source>
        <dbReference type="EMBL" id="MDR7306612.1"/>
    </source>
</evidence>
<dbReference type="InterPro" id="IPR000631">
    <property type="entry name" value="CARKD"/>
</dbReference>
<dbReference type="Pfam" id="PF03853">
    <property type="entry name" value="YjeF_N"/>
    <property type="match status" value="1"/>
</dbReference>
<organism evidence="22 23">
    <name type="scientific">Rhodoferax saidenbachensis</name>
    <dbReference type="NCBI Taxonomy" id="1484693"/>
    <lineage>
        <taxon>Bacteria</taxon>
        <taxon>Pseudomonadati</taxon>
        <taxon>Pseudomonadota</taxon>
        <taxon>Betaproteobacteria</taxon>
        <taxon>Burkholderiales</taxon>
        <taxon>Comamonadaceae</taxon>
        <taxon>Rhodoferax</taxon>
    </lineage>
</organism>
<dbReference type="SUPFAM" id="SSF53613">
    <property type="entry name" value="Ribokinase-like"/>
    <property type="match status" value="1"/>
</dbReference>
<evidence type="ECO:0000256" key="8">
    <source>
        <dbReference type="ARBA" id="ARBA00022857"/>
    </source>
</evidence>
<dbReference type="InterPro" id="IPR004443">
    <property type="entry name" value="YjeF_N_dom"/>
</dbReference>
<feature type="binding site" evidence="17">
    <location>
        <position position="262"/>
    </location>
    <ligand>
        <name>(6S)-NADPHX</name>
        <dbReference type="ChEBI" id="CHEBI:64076"/>
    </ligand>
</feature>
<dbReference type="InterPro" id="IPR036652">
    <property type="entry name" value="YjeF_N_dom_sf"/>
</dbReference>
<evidence type="ECO:0000256" key="17">
    <source>
        <dbReference type="HAMAP-Rule" id="MF_01965"/>
    </source>
</evidence>
<dbReference type="HAMAP" id="MF_01965">
    <property type="entry name" value="NADHX_dehydratase"/>
    <property type="match status" value="1"/>
</dbReference>